<reference evidence="1 2" key="1">
    <citation type="submission" date="2008-07" db="EMBL/GenBank/DDBJ databases">
        <title>Complete sequence of Geobacter bemidjiensis BEM.</title>
        <authorList>
            <consortium name="US DOE Joint Genome Institute"/>
            <person name="Lucas S."/>
            <person name="Copeland A."/>
            <person name="Lapidus A."/>
            <person name="Glavina del Rio T."/>
            <person name="Dalin E."/>
            <person name="Tice H."/>
            <person name="Bruce D."/>
            <person name="Goodwin L."/>
            <person name="Pitluck S."/>
            <person name="Kiss H."/>
            <person name="Brettin T."/>
            <person name="Detter J.C."/>
            <person name="Han C."/>
            <person name="Kuske C.R."/>
            <person name="Schmutz J."/>
            <person name="Larimer F."/>
            <person name="Land M."/>
            <person name="Hauser L."/>
            <person name="Kyrpides N."/>
            <person name="Lykidis A."/>
            <person name="Lovley D."/>
            <person name="Richardson P."/>
        </authorList>
    </citation>
    <scope>NUCLEOTIDE SEQUENCE [LARGE SCALE GENOMIC DNA]</scope>
    <source>
        <strain evidence="2">ATCC BAA-1014 / DSM 16622 / JCM 12645 / Bem</strain>
    </source>
</reference>
<dbReference type="HOGENOM" id="CLU_2716680_0_0_7"/>
<dbReference type="EMBL" id="CP001124">
    <property type="protein sequence ID" value="ACH38930.1"/>
    <property type="molecule type" value="Genomic_DNA"/>
</dbReference>
<proteinExistence type="predicted"/>
<name>B5EB69_CITBB</name>
<organism evidence="1 2">
    <name type="scientific">Citrifermentans bemidjiense (strain ATCC BAA-1014 / DSM 16622 / JCM 12645 / Bem)</name>
    <name type="common">Geobacter bemidjiensis</name>
    <dbReference type="NCBI Taxonomy" id="404380"/>
    <lineage>
        <taxon>Bacteria</taxon>
        <taxon>Pseudomonadati</taxon>
        <taxon>Thermodesulfobacteriota</taxon>
        <taxon>Desulfuromonadia</taxon>
        <taxon>Geobacterales</taxon>
        <taxon>Geobacteraceae</taxon>
        <taxon>Citrifermentans</taxon>
    </lineage>
</organism>
<dbReference type="Proteomes" id="UP000008825">
    <property type="component" value="Chromosome"/>
</dbReference>
<evidence type="ECO:0008006" key="3">
    <source>
        <dbReference type="Google" id="ProtNLM"/>
    </source>
</evidence>
<dbReference type="STRING" id="404380.Gbem_1916"/>
<evidence type="ECO:0000313" key="2">
    <source>
        <dbReference type="Proteomes" id="UP000008825"/>
    </source>
</evidence>
<reference evidence="1 2" key="2">
    <citation type="journal article" date="2010" name="BMC Genomics">
        <title>The genome of Geobacter bemidjiensis, exemplar for the subsurface clade of Geobacter species that predominate in Fe(III)-reducing subsurface environments.</title>
        <authorList>
            <person name="Aklujkar M."/>
            <person name="Young N.D."/>
            <person name="Holmes D."/>
            <person name="Chavan M."/>
            <person name="Risso C."/>
            <person name="Kiss H.E."/>
            <person name="Han C.S."/>
            <person name="Land M.L."/>
            <person name="Lovley D.R."/>
        </authorList>
    </citation>
    <scope>NUCLEOTIDE SEQUENCE [LARGE SCALE GENOMIC DNA]</scope>
    <source>
        <strain evidence="2">ATCC BAA-1014 / DSM 16622 / JCM 12645 / Bem</strain>
    </source>
</reference>
<accession>B5EB69</accession>
<evidence type="ECO:0000313" key="1">
    <source>
        <dbReference type="EMBL" id="ACH38930.1"/>
    </source>
</evidence>
<keyword evidence="2" id="KW-1185">Reference proteome</keyword>
<dbReference type="KEGG" id="gbm:Gbem_1916"/>
<dbReference type="AlphaFoldDB" id="B5EB69"/>
<sequence length="72" mass="8298">MPANPKQLDLTALSPSARREMRDFYQFLLSRQTKQPRRNSLPGKSNGFTKLCGKLSWKGDAVAVQRSMRDEW</sequence>
<gene>
    <name evidence="1" type="ordered locus">Gbem_1916</name>
</gene>
<protein>
    <recommendedName>
        <fullName evidence="3">DUF2281 domain-containing protein</fullName>
    </recommendedName>
</protein>